<evidence type="ECO:0000313" key="2">
    <source>
        <dbReference type="EMBL" id="PNP39185.1"/>
    </source>
</evidence>
<dbReference type="AlphaFoldDB" id="A0A2K0T0Z0"/>
<proteinExistence type="predicted"/>
<dbReference type="GO" id="GO:0003676">
    <property type="term" value="F:nucleic acid binding"/>
    <property type="evidence" value="ECO:0007669"/>
    <property type="project" value="InterPro"/>
</dbReference>
<feature type="region of interest" description="Disordered" evidence="1">
    <location>
        <begin position="368"/>
        <end position="390"/>
    </location>
</feature>
<organism evidence="2 3">
    <name type="scientific">Trichoderma gamsii</name>
    <dbReference type="NCBI Taxonomy" id="398673"/>
    <lineage>
        <taxon>Eukaryota</taxon>
        <taxon>Fungi</taxon>
        <taxon>Dikarya</taxon>
        <taxon>Ascomycota</taxon>
        <taxon>Pezizomycotina</taxon>
        <taxon>Sordariomycetes</taxon>
        <taxon>Hypocreomycetidae</taxon>
        <taxon>Hypocreales</taxon>
        <taxon>Hypocreaceae</taxon>
        <taxon>Trichoderma</taxon>
    </lineage>
</organism>
<dbReference type="InterPro" id="IPR035979">
    <property type="entry name" value="RBD_domain_sf"/>
</dbReference>
<evidence type="ECO:0000313" key="3">
    <source>
        <dbReference type="Proteomes" id="UP000236546"/>
    </source>
</evidence>
<evidence type="ECO:0000256" key="1">
    <source>
        <dbReference type="SAM" id="MobiDB-lite"/>
    </source>
</evidence>
<gene>
    <name evidence="2" type="ORF">TGAMA5MH_08862</name>
</gene>
<dbReference type="EMBL" id="MTYH01000091">
    <property type="protein sequence ID" value="PNP39185.1"/>
    <property type="molecule type" value="Genomic_DNA"/>
</dbReference>
<protein>
    <recommendedName>
        <fullName evidence="4">RRM domain-containing protein</fullName>
    </recommendedName>
</protein>
<dbReference type="Proteomes" id="UP000236546">
    <property type="component" value="Unassembled WGS sequence"/>
</dbReference>
<name>A0A2K0T0Z0_9HYPO</name>
<evidence type="ECO:0008006" key="4">
    <source>
        <dbReference type="Google" id="ProtNLM"/>
    </source>
</evidence>
<dbReference type="OrthoDB" id="2935572at2759"/>
<reference evidence="2 3" key="1">
    <citation type="submission" date="2017-02" db="EMBL/GenBank/DDBJ databases">
        <title>Genomes of Trichoderma spp. with biocontrol activity.</title>
        <authorList>
            <person name="Gardiner D."/>
            <person name="Kazan K."/>
            <person name="Vos C."/>
            <person name="Harvey P."/>
        </authorList>
    </citation>
    <scope>NUCLEOTIDE SEQUENCE [LARGE SCALE GENOMIC DNA]</scope>
    <source>
        <strain evidence="2 3">A5MH</strain>
    </source>
</reference>
<dbReference type="SUPFAM" id="SSF54928">
    <property type="entry name" value="RNA-binding domain, RBD"/>
    <property type="match status" value="1"/>
</dbReference>
<accession>A0A2K0T0Z0</accession>
<sequence>MQDFRGNFFAEPPAATVTIPRADYENLVRTAQNHCAQLLLLLLLLLQNPSIYTDIVPIADLCRCLLSTPITDVRIIEALNACLQTVAYPSASPGQDLYADDSNANEDDCLSYTSTPRTFNCRSFTSSPYIDPGAQLGIYPFPPPRQGNQPANDGFNYAEFSPPRIYGVGDEHETSNGSPERVMSMPKPGFSRAPEQSRSVRLVNLPEGTTYGDIAGLIRGGLVYEFYITRGAATATITFVEFASAEAYFAHVRSNGLFLKNKRIGIRWLQRFQNLPGHHINRIVQGATRNMVLRKCGTSHTEASLREDLEHIHNLQVVKIEFRGEDCHIGTNSVASAMYARTCMTSRLKYKTCRIEWDVDECAQPLSEMPSPPHQCAPSSAPLRQQRVTTPNRFQVLASKEE</sequence>
<feature type="region of interest" description="Disordered" evidence="1">
    <location>
        <begin position="171"/>
        <end position="195"/>
    </location>
</feature>
<dbReference type="CDD" id="cd12261">
    <property type="entry name" value="RRM1_3_MRN1"/>
    <property type="match status" value="1"/>
</dbReference>
<comment type="caution">
    <text evidence="2">The sequence shown here is derived from an EMBL/GenBank/DDBJ whole genome shotgun (WGS) entry which is preliminary data.</text>
</comment>